<name>A0A091EEK8_FUKDA</name>
<proteinExistence type="predicted"/>
<gene>
    <name evidence="1" type="ORF">H920_04795</name>
</gene>
<reference evidence="1 2" key="1">
    <citation type="submission" date="2013-11" db="EMBL/GenBank/DDBJ databases">
        <title>The Damaraland mole rat (Fukomys damarensis) genome and evolution of African mole rats.</title>
        <authorList>
            <person name="Gladyshev V.N."/>
            <person name="Fang X."/>
        </authorList>
    </citation>
    <scope>NUCLEOTIDE SEQUENCE [LARGE SCALE GENOMIC DNA]</scope>
    <source>
        <tissue evidence="1">Liver</tissue>
    </source>
</reference>
<dbReference type="AlphaFoldDB" id="A0A091EEK8"/>
<keyword evidence="2" id="KW-1185">Reference proteome</keyword>
<evidence type="ECO:0000313" key="2">
    <source>
        <dbReference type="Proteomes" id="UP000028990"/>
    </source>
</evidence>
<organism evidence="1 2">
    <name type="scientific">Fukomys damarensis</name>
    <name type="common">Damaraland mole rat</name>
    <name type="synonym">Cryptomys damarensis</name>
    <dbReference type="NCBI Taxonomy" id="885580"/>
    <lineage>
        <taxon>Eukaryota</taxon>
        <taxon>Metazoa</taxon>
        <taxon>Chordata</taxon>
        <taxon>Craniata</taxon>
        <taxon>Vertebrata</taxon>
        <taxon>Euteleostomi</taxon>
        <taxon>Mammalia</taxon>
        <taxon>Eutheria</taxon>
        <taxon>Euarchontoglires</taxon>
        <taxon>Glires</taxon>
        <taxon>Rodentia</taxon>
        <taxon>Hystricomorpha</taxon>
        <taxon>Bathyergidae</taxon>
        <taxon>Fukomys</taxon>
    </lineage>
</organism>
<protein>
    <submittedName>
        <fullName evidence="1">Phosphatase and actin regulator 1</fullName>
    </submittedName>
</protein>
<sequence length="134" mass="15280">MAASSEDDIDRRPIRRVRSKSDTPYLAEARISFNLGAATPVQHEGLLLQTYFQNKFSKGDNTIFFKKLNLESGTESNKMDVCMCVCGRQCNETLQMLSILPPLEEFGQKRTLSMEKKHCLVGTRMEERELDVSE</sequence>
<evidence type="ECO:0000313" key="1">
    <source>
        <dbReference type="EMBL" id="KFO33801.1"/>
    </source>
</evidence>
<dbReference type="EMBL" id="KN122054">
    <property type="protein sequence ID" value="KFO33801.1"/>
    <property type="molecule type" value="Genomic_DNA"/>
</dbReference>
<dbReference type="Proteomes" id="UP000028990">
    <property type="component" value="Unassembled WGS sequence"/>
</dbReference>
<accession>A0A091EEK8</accession>